<reference evidence="3" key="2">
    <citation type="journal article" date="2021" name="Microbiome">
        <title>Successional dynamics and alternative stable states in a saline activated sludge microbial community over 9 years.</title>
        <authorList>
            <person name="Wang Y."/>
            <person name="Ye J."/>
            <person name="Ju F."/>
            <person name="Liu L."/>
            <person name="Boyd J.A."/>
            <person name="Deng Y."/>
            <person name="Parks D.H."/>
            <person name="Jiang X."/>
            <person name="Yin X."/>
            <person name="Woodcroft B.J."/>
            <person name="Tyson G.W."/>
            <person name="Hugenholtz P."/>
            <person name="Polz M.F."/>
            <person name="Zhang T."/>
        </authorList>
    </citation>
    <scope>NUCLEOTIDE SEQUENCE</scope>
    <source>
        <strain evidence="3">HKST-UBA02</strain>
    </source>
</reference>
<dbReference type="InterPro" id="IPR020843">
    <property type="entry name" value="ER"/>
</dbReference>
<dbReference type="PANTHER" id="PTHR44154">
    <property type="entry name" value="QUINONE OXIDOREDUCTASE"/>
    <property type="match status" value="1"/>
</dbReference>
<accession>A0A956SFC3</accession>
<evidence type="ECO:0000313" key="3">
    <source>
        <dbReference type="EMBL" id="MCA9758510.1"/>
    </source>
</evidence>
<dbReference type="InterPro" id="IPR051603">
    <property type="entry name" value="Zinc-ADH_QOR/CCCR"/>
</dbReference>
<dbReference type="Proteomes" id="UP000739538">
    <property type="component" value="Unassembled WGS sequence"/>
</dbReference>
<dbReference type="Gene3D" id="3.90.180.10">
    <property type="entry name" value="Medium-chain alcohol dehydrogenases, catalytic domain"/>
    <property type="match status" value="1"/>
</dbReference>
<dbReference type="SUPFAM" id="SSF50129">
    <property type="entry name" value="GroES-like"/>
    <property type="match status" value="1"/>
</dbReference>
<name>A0A956SFC3_UNCEI</name>
<comment type="caution">
    <text evidence="3">The sequence shown here is derived from an EMBL/GenBank/DDBJ whole genome shotgun (WGS) entry which is preliminary data.</text>
</comment>
<dbReference type="EMBL" id="JAGQHS010000181">
    <property type="protein sequence ID" value="MCA9758510.1"/>
    <property type="molecule type" value="Genomic_DNA"/>
</dbReference>
<dbReference type="SMART" id="SM00829">
    <property type="entry name" value="PKS_ER"/>
    <property type="match status" value="1"/>
</dbReference>
<dbReference type="Gene3D" id="3.40.50.720">
    <property type="entry name" value="NAD(P)-binding Rossmann-like Domain"/>
    <property type="match status" value="1"/>
</dbReference>
<feature type="domain" description="Enoyl reductase (ER)" evidence="2">
    <location>
        <begin position="3"/>
        <end position="245"/>
    </location>
</feature>
<proteinExistence type="predicted"/>
<evidence type="ECO:0000256" key="1">
    <source>
        <dbReference type="ARBA" id="ARBA00022857"/>
    </source>
</evidence>
<dbReference type="Pfam" id="PF00107">
    <property type="entry name" value="ADH_zinc_N"/>
    <property type="match status" value="1"/>
</dbReference>
<dbReference type="InterPro" id="IPR011032">
    <property type="entry name" value="GroES-like_sf"/>
</dbReference>
<dbReference type="SUPFAM" id="SSF51735">
    <property type="entry name" value="NAD(P)-binding Rossmann-fold domains"/>
    <property type="match status" value="1"/>
</dbReference>
<evidence type="ECO:0000259" key="2">
    <source>
        <dbReference type="SMART" id="SM00829"/>
    </source>
</evidence>
<feature type="non-terminal residue" evidence="3">
    <location>
        <position position="1"/>
    </location>
</feature>
<dbReference type="InterPro" id="IPR036291">
    <property type="entry name" value="NAD(P)-bd_dom_sf"/>
</dbReference>
<dbReference type="GO" id="GO:0016491">
    <property type="term" value="F:oxidoreductase activity"/>
    <property type="evidence" value="ECO:0007669"/>
    <property type="project" value="InterPro"/>
</dbReference>
<reference evidence="3" key="1">
    <citation type="submission" date="2020-04" db="EMBL/GenBank/DDBJ databases">
        <authorList>
            <person name="Zhang T."/>
        </authorList>
    </citation>
    <scope>NUCLEOTIDE SEQUENCE</scope>
    <source>
        <strain evidence="3">HKST-UBA02</strain>
    </source>
</reference>
<dbReference type="AlphaFoldDB" id="A0A956SFC3"/>
<keyword evidence="1" id="KW-0521">NADP</keyword>
<protein>
    <submittedName>
        <fullName evidence="3">Zinc-binding dehydrogenase</fullName>
    </submittedName>
</protein>
<dbReference type="PANTHER" id="PTHR44154:SF1">
    <property type="entry name" value="QUINONE OXIDOREDUCTASE"/>
    <property type="match status" value="1"/>
</dbReference>
<sequence>AVGERVWCFGAQSYRPFGTAAQFVVVPAQLVTQLPPNASWEQGACLGIPGITAHRAVHVGGDVEGQTVLVQGGAGAVGMAAVAIAKHAGARVIATVRSEVDSEIASAAGADEVLRTDGLTAEEIVERVLALAPNGVDHFVEVAFQANVSVDERVLKLGGSIASYATNQPNPEIPFWNLAFKNARLYFLGSDDFPADAKRQAADDLSEMLATGWGGYPVGRVLPLDEIADAHALVERGGQAGRVVLDLTA</sequence>
<evidence type="ECO:0000313" key="4">
    <source>
        <dbReference type="Proteomes" id="UP000739538"/>
    </source>
</evidence>
<organism evidence="3 4">
    <name type="scientific">Eiseniibacteriota bacterium</name>
    <dbReference type="NCBI Taxonomy" id="2212470"/>
    <lineage>
        <taxon>Bacteria</taxon>
        <taxon>Candidatus Eiseniibacteriota</taxon>
    </lineage>
</organism>
<dbReference type="InterPro" id="IPR013149">
    <property type="entry name" value="ADH-like_C"/>
</dbReference>
<gene>
    <name evidence="3" type="ORF">KDA27_22125</name>
</gene>